<protein>
    <submittedName>
        <fullName evidence="1">Uncharacterized protein</fullName>
    </submittedName>
</protein>
<sequence length="234" mass="27382">MSTQIDLRIFGDKENYFEGSSQKTVVTEDTYQKTIKSLSTIWSTKPASISYITASEWINLNIDRIQEVIRQRLNRSKKNTQFKTTEMLTMYIISDIERFKETPKWLVILESLFKLNVLTIQTIEPLVLKSDLEKDTKFRQMMIYFIVLTNSLGLTNDPNQSGKWSLIDFALRASWLRKHIGGITRIFNLRKSSHRTRQSNLDQTIFLANQIFLKCTGTKFKRFPSKIRKSGNHN</sequence>
<gene>
    <name evidence="1" type="ORF">LCPAC201_02680</name>
</gene>
<proteinExistence type="predicted"/>
<evidence type="ECO:0000313" key="1">
    <source>
        <dbReference type="EMBL" id="QBK90967.1"/>
    </source>
</evidence>
<dbReference type="EMBL" id="MK500504">
    <property type="protein sequence ID" value="QBK90967.1"/>
    <property type="molecule type" value="Genomic_DNA"/>
</dbReference>
<name>A0A481Z599_9VIRU</name>
<accession>A0A481Z599</accession>
<reference evidence="1" key="1">
    <citation type="journal article" date="2019" name="MBio">
        <title>Virus Genomes from Deep Sea Sediments Expand the Ocean Megavirome and Support Independent Origins of Viral Gigantism.</title>
        <authorList>
            <person name="Backstrom D."/>
            <person name="Yutin N."/>
            <person name="Jorgensen S.L."/>
            <person name="Dharamshi J."/>
            <person name="Homa F."/>
            <person name="Zaremba-Niedwiedzka K."/>
            <person name="Spang A."/>
            <person name="Wolf Y.I."/>
            <person name="Koonin E.V."/>
            <person name="Ettema T.J."/>
        </authorList>
    </citation>
    <scope>NUCLEOTIDE SEQUENCE</scope>
</reference>
<organism evidence="1">
    <name type="scientific">Pithovirus LCPAC201</name>
    <dbReference type="NCBI Taxonomy" id="2506591"/>
    <lineage>
        <taxon>Viruses</taxon>
        <taxon>Pithoviruses</taxon>
    </lineage>
</organism>